<evidence type="ECO:0000313" key="8">
    <source>
        <dbReference type="Proteomes" id="UP000001929"/>
    </source>
</evidence>
<dbReference type="SUPFAM" id="SSF103473">
    <property type="entry name" value="MFS general substrate transporter"/>
    <property type="match status" value="1"/>
</dbReference>
<dbReference type="EMBL" id="CP000230">
    <property type="protein sequence ID" value="ABC24277.1"/>
    <property type="molecule type" value="Genomic_DNA"/>
</dbReference>
<feature type="transmembrane region" description="Helical" evidence="6">
    <location>
        <begin position="115"/>
        <end position="136"/>
    </location>
</feature>
<dbReference type="PANTHER" id="PTHR42718">
    <property type="entry name" value="MAJOR FACILITATOR SUPERFAMILY MULTIDRUG TRANSPORTER MFSC"/>
    <property type="match status" value="1"/>
</dbReference>
<organism evidence="7 8">
    <name type="scientific">Rhodospirillum rubrum (strain ATCC 11170 / ATH 1.1.1 / DSM 467 / LMG 4362 / NCIMB 8255 / S1)</name>
    <dbReference type="NCBI Taxonomy" id="269796"/>
    <lineage>
        <taxon>Bacteria</taxon>
        <taxon>Pseudomonadati</taxon>
        <taxon>Pseudomonadota</taxon>
        <taxon>Alphaproteobacteria</taxon>
        <taxon>Rhodospirillales</taxon>
        <taxon>Rhodospirillaceae</taxon>
        <taxon>Rhodospirillum</taxon>
    </lineage>
</organism>
<keyword evidence="5 6" id="KW-0472">Membrane</keyword>
<feature type="transmembrane region" description="Helical" evidence="6">
    <location>
        <begin position="373"/>
        <end position="392"/>
    </location>
</feature>
<dbReference type="Pfam" id="PF07690">
    <property type="entry name" value="MFS_1"/>
    <property type="match status" value="1"/>
</dbReference>
<dbReference type="InterPro" id="IPR011701">
    <property type="entry name" value="MFS"/>
</dbReference>
<evidence type="ECO:0000256" key="1">
    <source>
        <dbReference type="ARBA" id="ARBA00004141"/>
    </source>
</evidence>
<evidence type="ECO:0000256" key="4">
    <source>
        <dbReference type="ARBA" id="ARBA00022989"/>
    </source>
</evidence>
<keyword evidence="2" id="KW-0813">Transport</keyword>
<dbReference type="RefSeq" id="WP_011391230.1">
    <property type="nucleotide sequence ID" value="NC_007643.1"/>
</dbReference>
<dbReference type="Proteomes" id="UP000001929">
    <property type="component" value="Chromosome"/>
</dbReference>
<dbReference type="PANTHER" id="PTHR42718:SF9">
    <property type="entry name" value="MAJOR FACILITATOR SUPERFAMILY MULTIDRUG TRANSPORTER MFSC"/>
    <property type="match status" value="1"/>
</dbReference>
<name>Q2RNL8_RHORT</name>
<protein>
    <submittedName>
        <fullName evidence="7">Major facilitator superfamily MFS_1</fullName>
    </submittedName>
</protein>
<evidence type="ECO:0000256" key="5">
    <source>
        <dbReference type="ARBA" id="ARBA00023136"/>
    </source>
</evidence>
<dbReference type="Gene3D" id="1.20.1250.20">
    <property type="entry name" value="MFS general substrate transporter like domains"/>
    <property type="match status" value="1"/>
</dbReference>
<feature type="transmembrane region" description="Helical" evidence="6">
    <location>
        <begin position="345"/>
        <end position="367"/>
    </location>
</feature>
<feature type="transmembrane region" description="Helical" evidence="6">
    <location>
        <begin position="318"/>
        <end position="338"/>
    </location>
</feature>
<dbReference type="PhylomeDB" id="Q2RNL8"/>
<sequence>MSGPSSPPAPPAAPPMSTGRSTIYIAASVLLWMTQGLGMNLIAVNTLQIQGSLGATLTETSWLIAAYMAPNVSLTILLTKIRIQFGLRRFAELSLIIFAVTSLLHLVIFDLWTALPIRFLAGMAAAPVSTLGFLYMLEAFPPAKKLTWAVSLSLTCSAATPMVARVISPVLLDLGQWQQLYTLELGLALLAFSVVFLLPLTPLPYAKVLHWRDFITYPLVAIGFGLLAVVLALGRFYWWFEAPWIGICLAIAALCIGGAAAVELHRDTPLLNIRWLTSPEIATLALTLLIFRIVLAEQTSGAIGLFQTLGLLNEQSRTLYLILLAATLAGGLICGLTLTLARVPLFHGIALICIAGGAVMDGHATALTRPETMYFSQALIAFGGALFLPPAMHSGLVKTFKQGPMFITSFIAVFLFTQSIGGLMGSALFGSLVTLREKVHSAHLVEQIQLTNPIVADRLHTLAGAYHPLLSDPQQLMTEGMALLSQQVTREATVLAYNDAFLLLAAIASAFLAALGLHMAYRRLRGRLDRSRGPDALIPQSRPT</sequence>
<dbReference type="PATRIC" id="fig|269796.9.peg.3599"/>
<evidence type="ECO:0000256" key="6">
    <source>
        <dbReference type="SAM" id="Phobius"/>
    </source>
</evidence>
<keyword evidence="3 6" id="KW-0812">Transmembrane</keyword>
<reference evidence="7 8" key="1">
    <citation type="journal article" date="2011" name="Stand. Genomic Sci.">
        <title>Complete genome sequence of Rhodospirillum rubrum type strain (S1).</title>
        <authorList>
            <person name="Munk A.C."/>
            <person name="Copeland A."/>
            <person name="Lucas S."/>
            <person name="Lapidus A."/>
            <person name="Del Rio T.G."/>
            <person name="Barry K."/>
            <person name="Detter J.C."/>
            <person name="Hammon N."/>
            <person name="Israni S."/>
            <person name="Pitluck S."/>
            <person name="Brettin T."/>
            <person name="Bruce D."/>
            <person name="Han C."/>
            <person name="Tapia R."/>
            <person name="Gilna P."/>
            <person name="Schmutz J."/>
            <person name="Larimer F."/>
            <person name="Land M."/>
            <person name="Kyrpides N.C."/>
            <person name="Mavromatis K."/>
            <person name="Richardson P."/>
            <person name="Rohde M."/>
            <person name="Goker M."/>
            <person name="Klenk H.P."/>
            <person name="Zhang Y."/>
            <person name="Roberts G.P."/>
            <person name="Reslewic S."/>
            <person name="Schwartz D.C."/>
        </authorList>
    </citation>
    <scope>NUCLEOTIDE SEQUENCE [LARGE SCALE GENOMIC DNA]</scope>
    <source>
        <strain evidence="8">ATCC 11170 / ATH 1.1.1 / DSM 467 / LMG 4362 / NCIMB 8255 / S1</strain>
    </source>
</reference>
<feature type="transmembrane region" description="Helical" evidence="6">
    <location>
        <begin position="90"/>
        <end position="109"/>
    </location>
</feature>
<feature type="transmembrane region" description="Helical" evidence="6">
    <location>
        <begin position="244"/>
        <end position="262"/>
    </location>
</feature>
<dbReference type="STRING" id="269796.Rru_A3483"/>
<feature type="transmembrane region" description="Helical" evidence="6">
    <location>
        <begin position="404"/>
        <end position="429"/>
    </location>
</feature>
<dbReference type="HOGENOM" id="CLU_023026_2_0_5"/>
<proteinExistence type="predicted"/>
<evidence type="ECO:0000256" key="3">
    <source>
        <dbReference type="ARBA" id="ARBA00022692"/>
    </source>
</evidence>
<accession>Q2RNL8</accession>
<comment type="subcellular location">
    <subcellularLocation>
        <location evidence="1">Membrane</location>
        <topology evidence="1">Multi-pass membrane protein</topology>
    </subcellularLocation>
</comment>
<feature type="transmembrane region" description="Helical" evidence="6">
    <location>
        <begin position="21"/>
        <end position="42"/>
    </location>
</feature>
<feature type="transmembrane region" description="Helical" evidence="6">
    <location>
        <begin position="215"/>
        <end position="238"/>
    </location>
</feature>
<feature type="transmembrane region" description="Helical" evidence="6">
    <location>
        <begin position="180"/>
        <end position="203"/>
    </location>
</feature>
<keyword evidence="8" id="KW-1185">Reference proteome</keyword>
<feature type="transmembrane region" description="Helical" evidence="6">
    <location>
        <begin position="500"/>
        <end position="521"/>
    </location>
</feature>
<dbReference type="AlphaFoldDB" id="Q2RNL8"/>
<dbReference type="InterPro" id="IPR036259">
    <property type="entry name" value="MFS_trans_sf"/>
</dbReference>
<dbReference type="KEGG" id="rru:Rru_A3483"/>
<gene>
    <name evidence="7" type="ordered locus">Rru_A3483</name>
</gene>
<feature type="transmembrane region" description="Helical" evidence="6">
    <location>
        <begin position="148"/>
        <end position="168"/>
    </location>
</feature>
<evidence type="ECO:0000256" key="2">
    <source>
        <dbReference type="ARBA" id="ARBA00022448"/>
    </source>
</evidence>
<keyword evidence="4 6" id="KW-1133">Transmembrane helix</keyword>
<dbReference type="EnsemblBacteria" id="ABC24277">
    <property type="protein sequence ID" value="ABC24277"/>
    <property type="gene ID" value="Rru_A3483"/>
</dbReference>
<dbReference type="GO" id="GO:0022857">
    <property type="term" value="F:transmembrane transporter activity"/>
    <property type="evidence" value="ECO:0007669"/>
    <property type="project" value="InterPro"/>
</dbReference>
<dbReference type="eggNOG" id="COG0477">
    <property type="taxonomic scope" value="Bacteria"/>
</dbReference>
<dbReference type="GO" id="GO:0016020">
    <property type="term" value="C:membrane"/>
    <property type="evidence" value="ECO:0007669"/>
    <property type="project" value="UniProtKB-SubCell"/>
</dbReference>
<evidence type="ECO:0000313" key="7">
    <source>
        <dbReference type="EMBL" id="ABC24277.1"/>
    </source>
</evidence>